<name>A0A1Y2HVI9_9FUNG</name>
<keyword evidence="2" id="KW-1185">Reference proteome</keyword>
<organism evidence="1 2">
    <name type="scientific">Catenaria anguillulae PL171</name>
    <dbReference type="NCBI Taxonomy" id="765915"/>
    <lineage>
        <taxon>Eukaryota</taxon>
        <taxon>Fungi</taxon>
        <taxon>Fungi incertae sedis</taxon>
        <taxon>Blastocladiomycota</taxon>
        <taxon>Blastocladiomycetes</taxon>
        <taxon>Blastocladiales</taxon>
        <taxon>Catenariaceae</taxon>
        <taxon>Catenaria</taxon>
    </lineage>
</organism>
<dbReference type="AlphaFoldDB" id="A0A1Y2HVI9"/>
<dbReference type="Proteomes" id="UP000193411">
    <property type="component" value="Unassembled WGS sequence"/>
</dbReference>
<evidence type="ECO:0000313" key="1">
    <source>
        <dbReference type="EMBL" id="ORZ38618.1"/>
    </source>
</evidence>
<reference evidence="1 2" key="1">
    <citation type="submission" date="2016-07" db="EMBL/GenBank/DDBJ databases">
        <title>Pervasive Adenine N6-methylation of Active Genes in Fungi.</title>
        <authorList>
            <consortium name="DOE Joint Genome Institute"/>
            <person name="Mondo S.J."/>
            <person name="Dannebaum R.O."/>
            <person name="Kuo R.C."/>
            <person name="Labutti K."/>
            <person name="Haridas S."/>
            <person name="Kuo A."/>
            <person name="Salamov A."/>
            <person name="Ahrendt S.R."/>
            <person name="Lipzen A."/>
            <person name="Sullivan W."/>
            <person name="Andreopoulos W.B."/>
            <person name="Clum A."/>
            <person name="Lindquist E."/>
            <person name="Daum C."/>
            <person name="Ramamoorthy G.K."/>
            <person name="Gryganskyi A."/>
            <person name="Culley D."/>
            <person name="Magnuson J.K."/>
            <person name="James T.Y."/>
            <person name="O'Malley M.A."/>
            <person name="Stajich J.E."/>
            <person name="Spatafora J.W."/>
            <person name="Visel A."/>
            <person name="Grigoriev I.V."/>
        </authorList>
    </citation>
    <scope>NUCLEOTIDE SEQUENCE [LARGE SCALE GENOMIC DNA]</scope>
    <source>
        <strain evidence="1 2">PL171</strain>
    </source>
</reference>
<comment type="caution">
    <text evidence="1">The sequence shown here is derived from an EMBL/GenBank/DDBJ whole genome shotgun (WGS) entry which is preliminary data.</text>
</comment>
<proteinExistence type="predicted"/>
<sequence>MSPSSRPIIQAGEIVVKTHGETTLRYPVAKYRHRARGILPKELERDFGGLEDAEHQLARYVLTKCMGQTITANALDADSIRTALAHVHEFRPAQLAEIKRHSSLESANVTLTEPIHARLAPYHGSLRRDFVIIKQEPSHRRGAAFDRLVLRAHFFATFKFGPDRSTADPVSVAFGCPFSRLPLPVGRKQGKTLGRESDSKFCILRNTRTLTVVGLDALECATHAMPFYQGYEASRHAMERDVIDVECDMWLLNDVIDREVYHSHRAPGFVKSLCL</sequence>
<evidence type="ECO:0000313" key="2">
    <source>
        <dbReference type="Proteomes" id="UP000193411"/>
    </source>
</evidence>
<dbReference type="EMBL" id="MCFL01000008">
    <property type="protein sequence ID" value="ORZ38618.1"/>
    <property type="molecule type" value="Genomic_DNA"/>
</dbReference>
<accession>A0A1Y2HVI9</accession>
<gene>
    <name evidence="1" type="ORF">BCR44DRAFT_45429</name>
</gene>
<protein>
    <submittedName>
        <fullName evidence="1">Uncharacterized protein</fullName>
    </submittedName>
</protein>